<evidence type="ECO:0000313" key="3">
    <source>
        <dbReference type="Proteomes" id="UP000249557"/>
    </source>
</evidence>
<dbReference type="PANTHER" id="PTHR43591:SF24">
    <property type="entry name" value="2-METHOXY-6-POLYPRENYL-1,4-BENZOQUINOL METHYLASE, MITOCHONDRIAL"/>
    <property type="match status" value="1"/>
</dbReference>
<dbReference type="Proteomes" id="UP000249557">
    <property type="component" value="Unassembled WGS sequence"/>
</dbReference>
<evidence type="ECO:0000259" key="1">
    <source>
        <dbReference type="Pfam" id="PF08241"/>
    </source>
</evidence>
<dbReference type="GO" id="GO:0008757">
    <property type="term" value="F:S-adenosylmethionine-dependent methyltransferase activity"/>
    <property type="evidence" value="ECO:0007669"/>
    <property type="project" value="InterPro"/>
</dbReference>
<proteinExistence type="predicted"/>
<evidence type="ECO:0000313" key="2">
    <source>
        <dbReference type="EMBL" id="PZO86751.1"/>
    </source>
</evidence>
<dbReference type="InterPro" id="IPR013216">
    <property type="entry name" value="Methyltransf_11"/>
</dbReference>
<gene>
    <name evidence="2" type="ORF">DI626_05685</name>
</gene>
<dbReference type="AlphaFoldDB" id="A0A2W5BUG7"/>
<feature type="domain" description="Methyltransferase type 11" evidence="1">
    <location>
        <begin position="41"/>
        <end position="137"/>
    </location>
</feature>
<reference evidence="2 3" key="1">
    <citation type="submission" date="2017-08" db="EMBL/GenBank/DDBJ databases">
        <title>Infants hospitalized years apart are colonized by the same room-sourced microbial strains.</title>
        <authorList>
            <person name="Brooks B."/>
            <person name="Olm M.R."/>
            <person name="Firek B.A."/>
            <person name="Baker R."/>
            <person name="Thomas B.C."/>
            <person name="Morowitz M.J."/>
            <person name="Banfield J.F."/>
        </authorList>
    </citation>
    <scope>NUCLEOTIDE SEQUENCE [LARGE SCALE GENOMIC DNA]</scope>
    <source>
        <strain evidence="2">S2_018_000_R2_104</strain>
    </source>
</reference>
<accession>A0A2W5BUG7</accession>
<dbReference type="Gene3D" id="3.40.50.150">
    <property type="entry name" value="Vaccinia Virus protein VP39"/>
    <property type="match status" value="1"/>
</dbReference>
<dbReference type="PANTHER" id="PTHR43591">
    <property type="entry name" value="METHYLTRANSFERASE"/>
    <property type="match status" value="1"/>
</dbReference>
<dbReference type="InterPro" id="IPR029063">
    <property type="entry name" value="SAM-dependent_MTases_sf"/>
</dbReference>
<dbReference type="SUPFAM" id="SSF53335">
    <property type="entry name" value="S-adenosyl-L-methionine-dependent methyltransferases"/>
    <property type="match status" value="1"/>
</dbReference>
<dbReference type="CDD" id="cd02440">
    <property type="entry name" value="AdoMet_MTases"/>
    <property type="match status" value="1"/>
</dbReference>
<organism evidence="2 3">
    <name type="scientific">Micavibrio aeruginosavorus</name>
    <dbReference type="NCBI Taxonomy" id="349221"/>
    <lineage>
        <taxon>Bacteria</taxon>
        <taxon>Pseudomonadati</taxon>
        <taxon>Bdellovibrionota</taxon>
        <taxon>Bdellovibrionia</taxon>
        <taxon>Bdellovibrionales</taxon>
        <taxon>Pseudobdellovibrionaceae</taxon>
        <taxon>Micavibrio</taxon>
    </lineage>
</organism>
<dbReference type="Pfam" id="PF08241">
    <property type="entry name" value="Methyltransf_11"/>
    <property type="match status" value="1"/>
</dbReference>
<dbReference type="EMBL" id="QFNK01000095">
    <property type="protein sequence ID" value="PZO86751.1"/>
    <property type="molecule type" value="Genomic_DNA"/>
</dbReference>
<name>A0A2W5BUG7_9BACT</name>
<protein>
    <recommendedName>
        <fullName evidence="1">Methyltransferase type 11 domain-containing protein</fullName>
    </recommendedName>
</protein>
<comment type="caution">
    <text evidence="2">The sequence shown here is derived from an EMBL/GenBank/DDBJ whole genome shotgun (WGS) entry which is preliminary data.</text>
</comment>
<sequence length="269" mass="29541">MPNVQEYTLLNTAIQKAMVKRKAEKEAAFFIKELKQGMTLLDCGCGPGSITEGFAKIVNPAKVVGVDADPVQIKDAQDRITKAGITNLRFQPESVYELPFEDNSFDAVFSHALLEHLHDPLKALSEMKRVLKPGGIVGARVPDHAAYLVSPDNDLLKKGLKFERDLLAHKGGNPFIGRGLRGIFHEAGFINVVGSASYDHAGDKEHIDLVSTLLSGSFYKGGLVDQLIELGWSNPDELKQISDEWEKWKDNPAAFFGVARCEAIGWKPA</sequence>